<dbReference type="EMBL" id="CASHTH010000812">
    <property type="protein sequence ID" value="CAI8007970.1"/>
    <property type="molecule type" value="Genomic_DNA"/>
</dbReference>
<proteinExistence type="predicted"/>
<comment type="caution">
    <text evidence="1">The sequence shown here is derived from an EMBL/GenBank/DDBJ whole genome shotgun (WGS) entry which is preliminary data.</text>
</comment>
<organism evidence="1 2">
    <name type="scientific">Geodia barretti</name>
    <name type="common">Barrett's horny sponge</name>
    <dbReference type="NCBI Taxonomy" id="519541"/>
    <lineage>
        <taxon>Eukaryota</taxon>
        <taxon>Metazoa</taxon>
        <taxon>Porifera</taxon>
        <taxon>Demospongiae</taxon>
        <taxon>Heteroscleromorpha</taxon>
        <taxon>Tetractinellida</taxon>
        <taxon>Astrophorina</taxon>
        <taxon>Geodiidae</taxon>
        <taxon>Geodia</taxon>
    </lineage>
</organism>
<evidence type="ECO:0000313" key="2">
    <source>
        <dbReference type="Proteomes" id="UP001174909"/>
    </source>
</evidence>
<protein>
    <submittedName>
        <fullName evidence="1">Uncharacterized protein</fullName>
    </submittedName>
</protein>
<evidence type="ECO:0000313" key="1">
    <source>
        <dbReference type="EMBL" id="CAI8007970.1"/>
    </source>
</evidence>
<reference evidence="1" key="1">
    <citation type="submission" date="2023-03" db="EMBL/GenBank/DDBJ databases">
        <authorList>
            <person name="Steffen K."/>
            <person name="Cardenas P."/>
        </authorList>
    </citation>
    <scope>NUCLEOTIDE SEQUENCE</scope>
</reference>
<dbReference type="AlphaFoldDB" id="A0AA35RAP8"/>
<keyword evidence="2" id="KW-1185">Reference proteome</keyword>
<sequence>MKQVYKAILHGDRVEWVDDAPDADGPVEVEITVETNSYGRAHNEDDIPPVSQYLQALADMGTFAEIEDPVAWQREIRKDRPLPGRE</sequence>
<dbReference type="Proteomes" id="UP001174909">
    <property type="component" value="Unassembled WGS sequence"/>
</dbReference>
<accession>A0AA35RAP8</accession>
<name>A0AA35RAP8_GEOBA</name>
<gene>
    <name evidence="1" type="ORF">GBAR_LOCUS5513</name>
</gene>